<keyword evidence="1" id="KW-0175">Coiled coil</keyword>
<dbReference type="OrthoDB" id="3176171at2759"/>
<feature type="coiled-coil region" evidence="1">
    <location>
        <begin position="191"/>
        <end position="218"/>
    </location>
</feature>
<keyword evidence="3" id="KW-1185">Reference proteome</keyword>
<accession>S8C853</accession>
<feature type="non-terminal residue" evidence="2">
    <location>
        <position position="269"/>
    </location>
</feature>
<evidence type="ECO:0000256" key="1">
    <source>
        <dbReference type="SAM" id="Coils"/>
    </source>
</evidence>
<evidence type="ECO:0000313" key="2">
    <source>
        <dbReference type="EMBL" id="EPS62945.1"/>
    </source>
</evidence>
<protein>
    <submittedName>
        <fullName evidence="2">Uncharacterized protein</fullName>
    </submittedName>
</protein>
<reference evidence="2 3" key="1">
    <citation type="journal article" date="2013" name="BMC Genomics">
        <title>The miniature genome of a carnivorous plant Genlisea aurea contains a low number of genes and short non-coding sequences.</title>
        <authorList>
            <person name="Leushkin E.V."/>
            <person name="Sutormin R.A."/>
            <person name="Nabieva E.R."/>
            <person name="Penin A.A."/>
            <person name="Kondrashov A.S."/>
            <person name="Logacheva M.D."/>
        </authorList>
    </citation>
    <scope>NUCLEOTIDE SEQUENCE [LARGE SCALE GENOMIC DNA]</scope>
</reference>
<evidence type="ECO:0000313" key="3">
    <source>
        <dbReference type="Proteomes" id="UP000015453"/>
    </source>
</evidence>
<proteinExistence type="predicted"/>
<dbReference type="Proteomes" id="UP000015453">
    <property type="component" value="Unassembled WGS sequence"/>
</dbReference>
<gene>
    <name evidence="2" type="ORF">M569_11843</name>
</gene>
<dbReference type="EMBL" id="AUSU01005794">
    <property type="protein sequence ID" value="EPS62945.1"/>
    <property type="molecule type" value="Genomic_DNA"/>
</dbReference>
<dbReference type="AlphaFoldDB" id="S8C853"/>
<name>S8C853_9LAMI</name>
<comment type="caution">
    <text evidence="2">The sequence shown here is derived from an EMBL/GenBank/DDBJ whole genome shotgun (WGS) entry which is preliminary data.</text>
</comment>
<organism evidence="2 3">
    <name type="scientific">Genlisea aurea</name>
    <dbReference type="NCBI Taxonomy" id="192259"/>
    <lineage>
        <taxon>Eukaryota</taxon>
        <taxon>Viridiplantae</taxon>
        <taxon>Streptophyta</taxon>
        <taxon>Embryophyta</taxon>
        <taxon>Tracheophyta</taxon>
        <taxon>Spermatophyta</taxon>
        <taxon>Magnoliopsida</taxon>
        <taxon>eudicotyledons</taxon>
        <taxon>Gunneridae</taxon>
        <taxon>Pentapetalae</taxon>
        <taxon>asterids</taxon>
        <taxon>lamiids</taxon>
        <taxon>Lamiales</taxon>
        <taxon>Lentibulariaceae</taxon>
        <taxon>Genlisea</taxon>
    </lineage>
</organism>
<sequence>LEEGQVKMQSRLEEEEEAKAALMSRIQRLTKLILVSSKSTLAGYKNDMPCHQRSLSASGDDASFPSFRSLKYIYHLLKLDVEIPKDSPSSALSGASEAFDFKHRRSFSKWNDDKSQSRCAITDSSHPGDLICGSSFVSKMPLDGGVTMSDQIDLMVEQVKMLNGEIALSTSTLKRLVEQMADDPENSKPQIENLEHEINAKRKQIRILERQIVECREASVADASMVEMQQTVMKLMAQCSEKGFELEIKTADNRILQDQLENQVRKKKK</sequence>
<feature type="non-terminal residue" evidence="2">
    <location>
        <position position="1"/>
    </location>
</feature>